<proteinExistence type="predicted"/>
<dbReference type="RefSeq" id="WP_013580957.1">
    <property type="nucleotide sequence ID" value="NC_015064.1"/>
</dbReference>
<dbReference type="EMBL" id="CP002480">
    <property type="protein sequence ID" value="ADW69642.1"/>
    <property type="molecule type" value="Genomic_DNA"/>
</dbReference>
<dbReference type="PaxDb" id="1198114-AciX9_2617"/>
<name>E8WWH8_GRATM</name>
<dbReference type="HOGENOM" id="CLU_134960_0_0_0"/>
<dbReference type="InterPro" id="IPR026350">
    <property type="entry name" value="GxxExxY"/>
</dbReference>
<dbReference type="eggNOG" id="COG0614">
    <property type="taxonomic scope" value="Bacteria"/>
</dbReference>
<dbReference type="Pfam" id="PF13366">
    <property type="entry name" value="PDDEXK_3"/>
    <property type="match status" value="1"/>
</dbReference>
<dbReference type="AlphaFoldDB" id="E8WWH8"/>
<evidence type="ECO:0000313" key="2">
    <source>
        <dbReference type="Proteomes" id="UP000000343"/>
    </source>
</evidence>
<dbReference type="NCBIfam" id="TIGR04256">
    <property type="entry name" value="GxxExxY"/>
    <property type="match status" value="1"/>
</dbReference>
<keyword evidence="2" id="KW-1185">Reference proteome</keyword>
<dbReference type="Proteomes" id="UP000000343">
    <property type="component" value="Chromosome"/>
</dbReference>
<evidence type="ECO:0008006" key="3">
    <source>
        <dbReference type="Google" id="ProtNLM"/>
    </source>
</evidence>
<dbReference type="KEGG" id="acm:AciX9_2617"/>
<protein>
    <recommendedName>
        <fullName evidence="3">GxxExxY protein</fullName>
    </recommendedName>
</protein>
<organism evidence="2">
    <name type="scientific">Granulicella tundricola (strain ATCC BAA-1859 / DSM 23138 / MP5ACTX9)</name>
    <dbReference type="NCBI Taxonomy" id="1198114"/>
    <lineage>
        <taxon>Bacteria</taxon>
        <taxon>Pseudomonadati</taxon>
        <taxon>Acidobacteriota</taxon>
        <taxon>Terriglobia</taxon>
        <taxon>Terriglobales</taxon>
        <taxon>Acidobacteriaceae</taxon>
        <taxon>Granulicella</taxon>
    </lineage>
</organism>
<dbReference type="OrthoDB" id="9806869at2"/>
<evidence type="ECO:0000313" key="1">
    <source>
        <dbReference type="EMBL" id="ADW69642.1"/>
    </source>
</evidence>
<dbReference type="STRING" id="1198114.AciX9_2617"/>
<accession>E8WWH8</accession>
<gene>
    <name evidence="1" type="ordered locus">AciX9_2617</name>
</gene>
<reference evidence="2" key="1">
    <citation type="submission" date="2011-01" db="EMBL/GenBank/DDBJ databases">
        <title>Complete sequence of chromosome of Acidobacterium sp. MP5ACTX9.</title>
        <authorList>
            <consortium name="US DOE Joint Genome Institute"/>
            <person name="Lucas S."/>
            <person name="Copeland A."/>
            <person name="Lapidus A."/>
            <person name="Cheng J.-F."/>
            <person name="Goodwin L."/>
            <person name="Pitluck S."/>
            <person name="Teshima H."/>
            <person name="Detter J.C."/>
            <person name="Han C."/>
            <person name="Tapia R."/>
            <person name="Land M."/>
            <person name="Hauser L."/>
            <person name="Kyrpides N."/>
            <person name="Ivanova N."/>
            <person name="Ovchinnikova G."/>
            <person name="Pagani I."/>
            <person name="Rawat S.R."/>
            <person name="Mannisto M."/>
            <person name="Haggblom M.M."/>
            <person name="Woyke T."/>
        </authorList>
    </citation>
    <scope>NUCLEOTIDE SEQUENCE [LARGE SCALE GENOMIC DNA]</scope>
    <source>
        <strain evidence="2">MP5ACTX9</strain>
    </source>
</reference>
<sequence>MDRDGIKTNETGVVYSGKFVGTEDELTAQIIGVFYKVFNELGFGFLESVYREAMAIALSEAGLSMAVEVPIAVTYHGKPVGSFRADIVVQGRVVLELKTAEQISKAHEAQLLHYLRASTMEIGLILNFGQLPKCRRVEFRNERKQNIAKSFSILS</sequence>